<evidence type="ECO:0000256" key="11">
    <source>
        <dbReference type="SAM" id="Phobius"/>
    </source>
</evidence>
<dbReference type="HAMAP" id="MF_00033">
    <property type="entry name" value="MurG"/>
    <property type="match status" value="1"/>
</dbReference>
<feature type="transmembrane region" description="Helical" evidence="11">
    <location>
        <begin position="96"/>
        <end position="120"/>
    </location>
</feature>
<dbReference type="EMBL" id="DVOG01000067">
    <property type="protein sequence ID" value="HIV04017.1"/>
    <property type="molecule type" value="Genomic_DNA"/>
</dbReference>
<evidence type="ECO:0000256" key="3">
    <source>
        <dbReference type="ARBA" id="ARBA00022676"/>
    </source>
</evidence>
<dbReference type="AlphaFoldDB" id="A0A9D1T1E7"/>
<feature type="binding site" evidence="10">
    <location>
        <position position="195"/>
    </location>
    <ligand>
        <name>UDP-N-acetyl-alpha-D-glucosamine</name>
        <dbReference type="ChEBI" id="CHEBI:57705"/>
    </ligand>
</feature>
<keyword evidence="9 10" id="KW-0961">Cell wall biogenesis/degradation</keyword>
<keyword evidence="1 10" id="KW-1003">Cell membrane</keyword>
<dbReference type="InterPro" id="IPR004276">
    <property type="entry name" value="GlycoTrans_28_N"/>
</dbReference>
<dbReference type="SUPFAM" id="SSF53756">
    <property type="entry name" value="UDP-Glycosyltransferase/glycogen phosphorylase"/>
    <property type="match status" value="1"/>
</dbReference>
<evidence type="ECO:0000256" key="7">
    <source>
        <dbReference type="ARBA" id="ARBA00023136"/>
    </source>
</evidence>
<evidence type="ECO:0000256" key="2">
    <source>
        <dbReference type="ARBA" id="ARBA00022618"/>
    </source>
</evidence>
<evidence type="ECO:0000313" key="14">
    <source>
        <dbReference type="EMBL" id="HIV04017.1"/>
    </source>
</evidence>
<protein>
    <recommendedName>
        <fullName evidence="10">UDP-N-acetylglucosamine--N-acetylmuramyl-(pentapeptide) pyrophosphoryl-undecaprenol N-acetylglucosamine transferase</fullName>
        <ecNumber evidence="10">2.4.1.227</ecNumber>
    </recommendedName>
    <alternativeName>
        <fullName evidence="10">Undecaprenyl-PP-MurNAc-pentapeptide-UDPGlcNAc GlcNAc transferase</fullName>
    </alternativeName>
</protein>
<dbReference type="GO" id="GO:0071555">
    <property type="term" value="P:cell wall organization"/>
    <property type="evidence" value="ECO:0007669"/>
    <property type="project" value="UniProtKB-KW"/>
</dbReference>
<dbReference type="EC" id="2.4.1.227" evidence="10"/>
<keyword evidence="11" id="KW-0812">Transmembrane</keyword>
<comment type="similarity">
    <text evidence="10">Belongs to the glycosyltransferase 28 family. MurG subfamily.</text>
</comment>
<dbReference type="GO" id="GO:0009252">
    <property type="term" value="P:peptidoglycan biosynthetic process"/>
    <property type="evidence" value="ECO:0007669"/>
    <property type="project" value="UniProtKB-UniRule"/>
</dbReference>
<evidence type="ECO:0000256" key="8">
    <source>
        <dbReference type="ARBA" id="ARBA00023306"/>
    </source>
</evidence>
<feature type="transmembrane region" description="Helical" evidence="11">
    <location>
        <begin position="70"/>
        <end position="89"/>
    </location>
</feature>
<dbReference type="GO" id="GO:0051301">
    <property type="term" value="P:cell division"/>
    <property type="evidence" value="ECO:0007669"/>
    <property type="project" value="UniProtKB-KW"/>
</dbReference>
<keyword evidence="4 10" id="KW-0808">Transferase</keyword>
<evidence type="ECO:0000256" key="1">
    <source>
        <dbReference type="ARBA" id="ARBA00022475"/>
    </source>
</evidence>
<comment type="caution">
    <text evidence="14">The sequence shown here is derived from an EMBL/GenBank/DDBJ whole genome shotgun (WGS) entry which is preliminary data.</text>
</comment>
<keyword evidence="6 10" id="KW-0573">Peptidoglycan synthesis</keyword>
<keyword evidence="11" id="KW-1133">Transmembrane helix</keyword>
<dbReference type="CDD" id="cd03785">
    <property type="entry name" value="GT28_MurG"/>
    <property type="match status" value="1"/>
</dbReference>
<sequence>MSKTFVIACGGTGGHLSPGIALAERLTGLGHRCVLIVSRKKIDVRLLEKYPHIEFLRAPGGALVFSPAGILKFVASQFSAVIFALGFLLKDRPVAFVSFGGFMTLGMALACRALFVPVILHEANRIPGKAVRWISRIATRVYLPPGVRVAGLSPLAFRSAGLPVRSEIRPLKKAACRARLGFPEEGKLVAVFGGSQGAKPLNDWMLSAWDKFAAAGVSVLCVTGPGKDVAEPVRERLSAAGTPVVARFIPFCDEMAEALSAADIVVSRAGAGTIAESIACRVPSVLVPYPFAADDHQTANAKYYQEKGAGLFVPQTEIDSLTGIVLDLVADDALLARFRDEIDKLSLEYVWENVVSDLDQYATKQRKIFRSEQA</sequence>
<organism evidence="14 15">
    <name type="scientific">Candidatus Spyradosoma merdigallinarum</name>
    <dbReference type="NCBI Taxonomy" id="2840950"/>
    <lineage>
        <taxon>Bacteria</taxon>
        <taxon>Pseudomonadati</taxon>
        <taxon>Verrucomicrobiota</taxon>
        <taxon>Opitutia</taxon>
        <taxon>Opitutia incertae sedis</taxon>
        <taxon>Candidatus Spyradosoma</taxon>
    </lineage>
</organism>
<keyword evidence="7 10" id="KW-0472">Membrane</keyword>
<evidence type="ECO:0000259" key="13">
    <source>
        <dbReference type="Pfam" id="PF04101"/>
    </source>
</evidence>
<feature type="domain" description="Glycosyl transferase family 28 C-terminal" evidence="13">
    <location>
        <begin position="189"/>
        <end position="331"/>
    </location>
</feature>
<dbReference type="GO" id="GO:0050511">
    <property type="term" value="F:undecaprenyldiphospho-muramoylpentapeptide beta-N-acetylglucosaminyltransferase activity"/>
    <property type="evidence" value="ECO:0007669"/>
    <property type="project" value="UniProtKB-UniRule"/>
</dbReference>
<feature type="binding site" evidence="10">
    <location>
        <position position="165"/>
    </location>
    <ligand>
        <name>UDP-N-acetyl-alpha-D-glucosamine</name>
        <dbReference type="ChEBI" id="CHEBI:57705"/>
    </ligand>
</feature>
<comment type="caution">
    <text evidence="10">Lacks conserved residue(s) required for the propagation of feature annotation.</text>
</comment>
<dbReference type="GO" id="GO:0005975">
    <property type="term" value="P:carbohydrate metabolic process"/>
    <property type="evidence" value="ECO:0007669"/>
    <property type="project" value="InterPro"/>
</dbReference>
<feature type="binding site" evidence="10">
    <location>
        <position position="124"/>
    </location>
    <ligand>
        <name>UDP-N-acetyl-alpha-D-glucosamine</name>
        <dbReference type="ChEBI" id="CHEBI:57705"/>
    </ligand>
</feature>
<dbReference type="Pfam" id="PF04101">
    <property type="entry name" value="Glyco_tran_28_C"/>
    <property type="match status" value="1"/>
</dbReference>
<feature type="binding site" evidence="10">
    <location>
        <begin position="12"/>
        <end position="14"/>
    </location>
    <ligand>
        <name>UDP-N-acetyl-alpha-D-glucosamine</name>
        <dbReference type="ChEBI" id="CHEBI:57705"/>
    </ligand>
</feature>
<keyword evidence="8 10" id="KW-0131">Cell cycle</keyword>
<keyword evidence="3 10" id="KW-0328">Glycosyltransferase</keyword>
<dbReference type="Pfam" id="PF03033">
    <property type="entry name" value="Glyco_transf_28"/>
    <property type="match status" value="1"/>
</dbReference>
<evidence type="ECO:0000256" key="9">
    <source>
        <dbReference type="ARBA" id="ARBA00023316"/>
    </source>
</evidence>
<proteinExistence type="inferred from homology"/>
<dbReference type="InterPro" id="IPR006009">
    <property type="entry name" value="GlcNAc_MurG"/>
</dbReference>
<feature type="binding site" evidence="10">
    <location>
        <position position="297"/>
    </location>
    <ligand>
        <name>UDP-N-acetyl-alpha-D-glucosamine</name>
        <dbReference type="ChEBI" id="CHEBI:57705"/>
    </ligand>
</feature>
<reference evidence="14" key="2">
    <citation type="journal article" date="2021" name="PeerJ">
        <title>Extensive microbial diversity within the chicken gut microbiome revealed by metagenomics and culture.</title>
        <authorList>
            <person name="Gilroy R."/>
            <person name="Ravi A."/>
            <person name="Getino M."/>
            <person name="Pursley I."/>
            <person name="Horton D.L."/>
            <person name="Alikhan N.F."/>
            <person name="Baker D."/>
            <person name="Gharbi K."/>
            <person name="Hall N."/>
            <person name="Watson M."/>
            <person name="Adriaenssens E.M."/>
            <person name="Foster-Nyarko E."/>
            <person name="Jarju S."/>
            <person name="Secka A."/>
            <person name="Antonio M."/>
            <person name="Oren A."/>
            <person name="Chaudhuri R.R."/>
            <person name="La Ragione R."/>
            <person name="Hildebrand F."/>
            <person name="Pallen M.J."/>
        </authorList>
    </citation>
    <scope>NUCLEOTIDE SEQUENCE</scope>
    <source>
        <strain evidence="14">10669</strain>
    </source>
</reference>
<dbReference type="InterPro" id="IPR007235">
    <property type="entry name" value="Glyco_trans_28_C"/>
</dbReference>
<comment type="function">
    <text evidence="10">Cell wall formation. Catalyzes the transfer of a GlcNAc subunit on undecaprenyl-pyrophosphoryl-MurNAc-pentapeptide (lipid intermediate I) to form undecaprenyl-pyrophosphoryl-MurNAc-(pentapeptide)GlcNAc (lipid intermediate II).</text>
</comment>
<evidence type="ECO:0000256" key="6">
    <source>
        <dbReference type="ARBA" id="ARBA00022984"/>
    </source>
</evidence>
<keyword evidence="2 10" id="KW-0132">Cell division</keyword>
<dbReference type="Proteomes" id="UP000886812">
    <property type="component" value="Unassembled WGS sequence"/>
</dbReference>
<keyword evidence="5 10" id="KW-0133">Cell shape</keyword>
<evidence type="ECO:0000313" key="15">
    <source>
        <dbReference type="Proteomes" id="UP000886812"/>
    </source>
</evidence>
<reference evidence="14" key="1">
    <citation type="submission" date="2020-10" db="EMBL/GenBank/DDBJ databases">
        <authorList>
            <person name="Gilroy R."/>
        </authorList>
    </citation>
    <scope>NUCLEOTIDE SEQUENCE</scope>
    <source>
        <strain evidence="14">10669</strain>
    </source>
</reference>
<comment type="subcellular location">
    <subcellularLocation>
        <location evidence="10">Cell membrane</location>
        <topology evidence="10">Peripheral membrane protein</topology>
        <orientation evidence="10">Cytoplasmic side</orientation>
    </subcellularLocation>
</comment>
<comment type="pathway">
    <text evidence="10">Cell wall biogenesis; peptidoglycan biosynthesis.</text>
</comment>
<dbReference type="GO" id="GO:0008360">
    <property type="term" value="P:regulation of cell shape"/>
    <property type="evidence" value="ECO:0007669"/>
    <property type="project" value="UniProtKB-KW"/>
</dbReference>
<dbReference type="PANTHER" id="PTHR21015:SF22">
    <property type="entry name" value="GLYCOSYLTRANSFERASE"/>
    <property type="match status" value="1"/>
</dbReference>
<dbReference type="PANTHER" id="PTHR21015">
    <property type="entry name" value="UDP-N-ACETYLGLUCOSAMINE--N-ACETYLMURAMYL-(PENTAPEPTIDE) PYROPHOSPHORYL-UNDECAPRENOL N-ACETYLGLUCOSAMINE TRANSFERASE 1"/>
    <property type="match status" value="1"/>
</dbReference>
<evidence type="ECO:0000256" key="5">
    <source>
        <dbReference type="ARBA" id="ARBA00022960"/>
    </source>
</evidence>
<evidence type="ECO:0000259" key="12">
    <source>
        <dbReference type="Pfam" id="PF03033"/>
    </source>
</evidence>
<evidence type="ECO:0000256" key="4">
    <source>
        <dbReference type="ARBA" id="ARBA00022679"/>
    </source>
</evidence>
<dbReference type="Gene3D" id="3.40.50.2000">
    <property type="entry name" value="Glycogen Phosphorylase B"/>
    <property type="match status" value="2"/>
</dbReference>
<dbReference type="GO" id="GO:0005886">
    <property type="term" value="C:plasma membrane"/>
    <property type="evidence" value="ECO:0007669"/>
    <property type="project" value="UniProtKB-SubCell"/>
</dbReference>
<evidence type="ECO:0000256" key="10">
    <source>
        <dbReference type="HAMAP-Rule" id="MF_00033"/>
    </source>
</evidence>
<name>A0A9D1T1E7_9BACT</name>
<gene>
    <name evidence="10" type="primary">murG</name>
    <name evidence="14" type="ORF">IAC75_02565</name>
</gene>
<comment type="catalytic activity">
    <reaction evidence="10">
        <text>di-trans,octa-cis-undecaprenyl diphospho-N-acetyl-alpha-D-muramoyl-L-alanyl-D-glutamyl-meso-2,6-diaminopimeloyl-D-alanyl-D-alanine + UDP-N-acetyl-alpha-D-glucosamine = di-trans,octa-cis-undecaprenyl diphospho-[N-acetyl-alpha-D-glucosaminyl-(1-&gt;4)]-N-acetyl-alpha-D-muramoyl-L-alanyl-D-glutamyl-meso-2,6-diaminopimeloyl-D-alanyl-D-alanine + UDP + H(+)</text>
        <dbReference type="Rhea" id="RHEA:31227"/>
        <dbReference type="ChEBI" id="CHEBI:15378"/>
        <dbReference type="ChEBI" id="CHEBI:57705"/>
        <dbReference type="ChEBI" id="CHEBI:58223"/>
        <dbReference type="ChEBI" id="CHEBI:61387"/>
        <dbReference type="ChEBI" id="CHEBI:61388"/>
        <dbReference type="EC" id="2.4.1.227"/>
    </reaction>
</comment>
<feature type="domain" description="Glycosyltransferase family 28 N-terminal" evidence="12">
    <location>
        <begin position="5"/>
        <end position="142"/>
    </location>
</feature>
<accession>A0A9D1T1E7</accession>